<proteinExistence type="predicted"/>
<gene>
    <name evidence="1" type="ORF">F4821DRAFT_262888</name>
</gene>
<keyword evidence="2" id="KW-1185">Reference proteome</keyword>
<name>A0ACC0CST3_9PEZI</name>
<comment type="caution">
    <text evidence="1">The sequence shown here is derived from an EMBL/GenBank/DDBJ whole genome shotgun (WGS) entry which is preliminary data.</text>
</comment>
<reference evidence="1 2" key="1">
    <citation type="journal article" date="2022" name="New Phytol.">
        <title>Ecological generalism drives hyperdiversity of secondary metabolite gene clusters in xylarialean endophytes.</title>
        <authorList>
            <person name="Franco M.E.E."/>
            <person name="Wisecaver J.H."/>
            <person name="Arnold A.E."/>
            <person name="Ju Y.M."/>
            <person name="Slot J.C."/>
            <person name="Ahrendt S."/>
            <person name="Moore L.P."/>
            <person name="Eastman K.E."/>
            <person name="Scott K."/>
            <person name="Konkel Z."/>
            <person name="Mondo S.J."/>
            <person name="Kuo A."/>
            <person name="Hayes R.D."/>
            <person name="Haridas S."/>
            <person name="Andreopoulos B."/>
            <person name="Riley R."/>
            <person name="LaButti K."/>
            <person name="Pangilinan J."/>
            <person name="Lipzen A."/>
            <person name="Amirebrahimi M."/>
            <person name="Yan J."/>
            <person name="Adam C."/>
            <person name="Keymanesh K."/>
            <person name="Ng V."/>
            <person name="Louie K."/>
            <person name="Northen T."/>
            <person name="Drula E."/>
            <person name="Henrissat B."/>
            <person name="Hsieh H.M."/>
            <person name="Youens-Clark K."/>
            <person name="Lutzoni F."/>
            <person name="Miadlikowska J."/>
            <person name="Eastwood D.C."/>
            <person name="Hamelin R.C."/>
            <person name="Grigoriev I.V."/>
            <person name="U'Ren J.M."/>
        </authorList>
    </citation>
    <scope>NUCLEOTIDE SEQUENCE [LARGE SCALE GENOMIC DNA]</scope>
    <source>
        <strain evidence="1 2">ER1909</strain>
    </source>
</reference>
<accession>A0ACC0CST3</accession>
<dbReference type="Proteomes" id="UP001497680">
    <property type="component" value="Unassembled WGS sequence"/>
</dbReference>
<protein>
    <submittedName>
        <fullName evidence="1">Uncharacterized protein</fullName>
    </submittedName>
</protein>
<sequence length="203" mass="22382">MAWPNSGENPQRYIRQSGIQHNDLHTGNVLIGEPLYATGEHEISPIIKIIDFGSSEMLESDPPEAAKNNILAIGDIMRELILLGEVDHVSETPEFQWGDETVKTEARGLVPFPEDVDEDLCELVCACCATDYEDRPTLNFLVEQVLIGCRKTAADYDDNPDEEDNAVANLWMDIIFNAPVSSNESDETDGSVYQGGALSIKPV</sequence>
<dbReference type="EMBL" id="MU394351">
    <property type="protein sequence ID" value="KAI6083505.1"/>
    <property type="molecule type" value="Genomic_DNA"/>
</dbReference>
<evidence type="ECO:0000313" key="2">
    <source>
        <dbReference type="Proteomes" id="UP001497680"/>
    </source>
</evidence>
<evidence type="ECO:0000313" key="1">
    <source>
        <dbReference type="EMBL" id="KAI6083505.1"/>
    </source>
</evidence>
<organism evidence="1 2">
    <name type="scientific">Hypoxylon rubiginosum</name>
    <dbReference type="NCBI Taxonomy" id="110542"/>
    <lineage>
        <taxon>Eukaryota</taxon>
        <taxon>Fungi</taxon>
        <taxon>Dikarya</taxon>
        <taxon>Ascomycota</taxon>
        <taxon>Pezizomycotina</taxon>
        <taxon>Sordariomycetes</taxon>
        <taxon>Xylariomycetidae</taxon>
        <taxon>Xylariales</taxon>
        <taxon>Hypoxylaceae</taxon>
        <taxon>Hypoxylon</taxon>
    </lineage>
</organism>